<feature type="transmembrane region" description="Helical" evidence="5">
    <location>
        <begin position="87"/>
        <end position="105"/>
    </location>
</feature>
<evidence type="ECO:0000313" key="6">
    <source>
        <dbReference type="EMBL" id="OXI31925.1"/>
    </source>
</evidence>
<keyword evidence="2 5" id="KW-0812">Transmembrane</keyword>
<accession>A0A228HPS9</accession>
<dbReference type="GO" id="GO:0030255">
    <property type="term" value="P:protein secretion by the type IV secretion system"/>
    <property type="evidence" value="ECO:0007669"/>
    <property type="project" value="InterPro"/>
</dbReference>
<evidence type="ECO:0000256" key="3">
    <source>
        <dbReference type="ARBA" id="ARBA00022989"/>
    </source>
</evidence>
<keyword evidence="3 5" id="KW-1133">Transmembrane helix</keyword>
<reference evidence="7" key="1">
    <citation type="submission" date="2017-06" db="EMBL/GenBank/DDBJ databases">
        <authorList>
            <person name="LiPuma J."/>
            <person name="Spilker T."/>
        </authorList>
    </citation>
    <scope>NUCLEOTIDE SEQUENCE [LARGE SCALE GENOMIC DNA]</scope>
    <source>
        <strain evidence="7">AU17325</strain>
    </source>
</reference>
<dbReference type="OrthoDB" id="8957337at2"/>
<feature type="transmembrane region" description="Helical" evidence="5">
    <location>
        <begin position="247"/>
        <end position="268"/>
    </location>
</feature>
<evidence type="ECO:0000256" key="4">
    <source>
        <dbReference type="ARBA" id="ARBA00023136"/>
    </source>
</evidence>
<evidence type="ECO:0000256" key="2">
    <source>
        <dbReference type="ARBA" id="ARBA00022692"/>
    </source>
</evidence>
<sequence length="337" mass="35921">MANDSAKWLRRGALTLLGVMLIGVVTASSAYAVDWPPMTTGWSSSYQPGEVAKGAMAAIEEIGKIMKDLIDLAVTLSQPLDQYANKMAGGLAGITIVLAGVRYAATRDPVPAWQSLIEDLAILGIFCSIFLMYATWAPGFYKWFNDMAVAVSGTDAQSLPSAMVKSAGSIFDAVIEAFQAAHWWSYVALAINLVPLLFAWGFLMIASLVFLFFISLGTIQMAVGIVMGKIALALGMSEFTRGYFKSWFDYMVSAGMYMVVAAILQRLVTTTITSAFTNAISKGLTTPYAGSLTLDLSIFVLILSFEVPKFASMFGGGANASGGAFKSLTKLATKGLA</sequence>
<dbReference type="Proteomes" id="UP000214600">
    <property type="component" value="Unassembled WGS sequence"/>
</dbReference>
<reference evidence="6 7" key="2">
    <citation type="submission" date="2017-08" db="EMBL/GenBank/DDBJ databases">
        <title>WGS of novel Burkholderia cepaca complex species.</title>
        <authorList>
            <person name="Lipuma J."/>
            <person name="Spilker T."/>
        </authorList>
    </citation>
    <scope>NUCLEOTIDE SEQUENCE [LARGE SCALE GENOMIC DNA]</scope>
    <source>
        <strain evidence="6 7">AU17325</strain>
    </source>
</reference>
<dbReference type="Pfam" id="PF04610">
    <property type="entry name" value="TrbL"/>
    <property type="match status" value="1"/>
</dbReference>
<feature type="transmembrane region" description="Helical" evidence="5">
    <location>
        <begin position="197"/>
        <end position="226"/>
    </location>
</feature>
<dbReference type="AlphaFoldDB" id="A0A228HPS9"/>
<proteinExistence type="predicted"/>
<protein>
    <submittedName>
        <fullName evidence="6">Type VI secretion protein</fullName>
    </submittedName>
</protein>
<name>A0A228HPS9_9BURK</name>
<evidence type="ECO:0000313" key="7">
    <source>
        <dbReference type="Proteomes" id="UP000214600"/>
    </source>
</evidence>
<comment type="subcellular location">
    <subcellularLocation>
        <location evidence="1">Membrane</location>
        <topology evidence="1">Multi-pass membrane protein</topology>
    </subcellularLocation>
</comment>
<dbReference type="RefSeq" id="WP_059888744.1">
    <property type="nucleotide sequence ID" value="NZ_CP091649.1"/>
</dbReference>
<evidence type="ECO:0000256" key="5">
    <source>
        <dbReference type="SAM" id="Phobius"/>
    </source>
</evidence>
<gene>
    <name evidence="6" type="ORF">CFB84_41760</name>
</gene>
<feature type="transmembrane region" description="Helical" evidence="5">
    <location>
        <begin position="117"/>
        <end position="136"/>
    </location>
</feature>
<dbReference type="InterPro" id="IPR007688">
    <property type="entry name" value="Conjugal_tfr_TrbL/VirB6"/>
</dbReference>
<keyword evidence="4 5" id="KW-0472">Membrane</keyword>
<dbReference type="GO" id="GO:0016020">
    <property type="term" value="C:membrane"/>
    <property type="evidence" value="ECO:0007669"/>
    <property type="project" value="UniProtKB-SubCell"/>
</dbReference>
<comment type="caution">
    <text evidence="6">The sequence shown here is derived from an EMBL/GenBank/DDBJ whole genome shotgun (WGS) entry which is preliminary data.</text>
</comment>
<evidence type="ECO:0000256" key="1">
    <source>
        <dbReference type="ARBA" id="ARBA00004141"/>
    </source>
</evidence>
<dbReference type="EMBL" id="NKFA01000042">
    <property type="protein sequence ID" value="OXI31925.1"/>
    <property type="molecule type" value="Genomic_DNA"/>
</dbReference>
<organism evidence="6 7">
    <name type="scientific">Burkholderia aenigmatica</name>
    <dbReference type="NCBI Taxonomy" id="2015348"/>
    <lineage>
        <taxon>Bacteria</taxon>
        <taxon>Pseudomonadati</taxon>
        <taxon>Pseudomonadota</taxon>
        <taxon>Betaproteobacteria</taxon>
        <taxon>Burkholderiales</taxon>
        <taxon>Burkholderiaceae</taxon>
        <taxon>Burkholderia</taxon>
        <taxon>Burkholderia cepacia complex</taxon>
    </lineage>
</organism>